<evidence type="ECO:0000259" key="15">
    <source>
        <dbReference type="Pfam" id="PF06280"/>
    </source>
</evidence>
<dbReference type="InterPro" id="IPR023828">
    <property type="entry name" value="Peptidase_S8_Ser-AS"/>
</dbReference>
<feature type="active site" description="Charge relay system" evidence="8 9">
    <location>
        <position position="241"/>
    </location>
</feature>
<name>A0A9P7XQQ7_9FUNG</name>
<protein>
    <recommendedName>
        <fullName evidence="18">Subtilisin-like protein</fullName>
    </recommendedName>
</protein>
<feature type="active site" description="Charge relay system" evidence="8 9">
    <location>
        <position position="196"/>
    </location>
</feature>
<dbReference type="PROSITE" id="PS00138">
    <property type="entry name" value="SUBTILASE_SER"/>
    <property type="match status" value="1"/>
</dbReference>
<dbReference type="GO" id="GO:0005615">
    <property type="term" value="C:extracellular space"/>
    <property type="evidence" value="ECO:0007669"/>
    <property type="project" value="TreeGrafter"/>
</dbReference>
<feature type="signal peptide" evidence="12">
    <location>
        <begin position="1"/>
        <end position="25"/>
    </location>
</feature>
<dbReference type="PANTHER" id="PTHR43806:SF66">
    <property type="entry name" value="SERIN ENDOPEPTIDASE"/>
    <property type="match status" value="1"/>
</dbReference>
<dbReference type="Gene3D" id="2.60.40.1710">
    <property type="entry name" value="Subtilisin-like superfamily"/>
    <property type="match status" value="1"/>
</dbReference>
<evidence type="ECO:0000256" key="4">
    <source>
        <dbReference type="ARBA" id="ARBA00022670"/>
    </source>
</evidence>
<feature type="domain" description="Peptidase S8/S53" evidence="13">
    <location>
        <begin position="187"/>
        <end position="650"/>
    </location>
</feature>
<evidence type="ECO:0000256" key="8">
    <source>
        <dbReference type="PIRSR" id="PIRSR615500-1"/>
    </source>
</evidence>
<evidence type="ECO:0000256" key="3">
    <source>
        <dbReference type="ARBA" id="ARBA00022525"/>
    </source>
</evidence>
<feature type="domain" description="PA" evidence="14">
    <location>
        <begin position="459"/>
        <end position="532"/>
    </location>
</feature>
<dbReference type="OrthoDB" id="206201at2759"/>
<evidence type="ECO:0000256" key="10">
    <source>
        <dbReference type="RuleBase" id="RU003355"/>
    </source>
</evidence>
<dbReference type="InterPro" id="IPR010435">
    <property type="entry name" value="C5a/SBT2-like_Fn3"/>
</dbReference>
<evidence type="ECO:0000256" key="1">
    <source>
        <dbReference type="ARBA" id="ARBA00011073"/>
    </source>
</evidence>
<evidence type="ECO:0000256" key="12">
    <source>
        <dbReference type="SAM" id="SignalP"/>
    </source>
</evidence>
<dbReference type="InterPro" id="IPR036852">
    <property type="entry name" value="Peptidase_S8/S53_dom_sf"/>
</dbReference>
<proteinExistence type="inferred from homology"/>
<dbReference type="SUPFAM" id="SSF52743">
    <property type="entry name" value="Subtilisin-like"/>
    <property type="match status" value="1"/>
</dbReference>
<dbReference type="InterPro" id="IPR050131">
    <property type="entry name" value="Peptidase_S8_subtilisin-like"/>
</dbReference>
<dbReference type="GO" id="GO:0006508">
    <property type="term" value="P:proteolysis"/>
    <property type="evidence" value="ECO:0007669"/>
    <property type="project" value="UniProtKB-KW"/>
</dbReference>
<dbReference type="PROSITE" id="PS00137">
    <property type="entry name" value="SUBTILASE_HIS"/>
    <property type="match status" value="1"/>
</dbReference>
<evidence type="ECO:0000256" key="9">
    <source>
        <dbReference type="PROSITE-ProRule" id="PRU01240"/>
    </source>
</evidence>
<dbReference type="GO" id="GO:0004252">
    <property type="term" value="F:serine-type endopeptidase activity"/>
    <property type="evidence" value="ECO:0007669"/>
    <property type="project" value="UniProtKB-UniRule"/>
</dbReference>
<dbReference type="InterPro" id="IPR023827">
    <property type="entry name" value="Peptidase_S8_Asp-AS"/>
</dbReference>
<dbReference type="Proteomes" id="UP000707451">
    <property type="component" value="Unassembled WGS sequence"/>
</dbReference>
<evidence type="ECO:0008006" key="18">
    <source>
        <dbReference type="Google" id="ProtNLM"/>
    </source>
</evidence>
<dbReference type="InterPro" id="IPR000209">
    <property type="entry name" value="Peptidase_S8/S53_dom"/>
</dbReference>
<dbReference type="InterPro" id="IPR022398">
    <property type="entry name" value="Peptidase_S8_His-AS"/>
</dbReference>
<keyword evidence="17" id="KW-1185">Reference proteome</keyword>
<gene>
    <name evidence="16" type="ORF">KI688_002682</name>
</gene>
<comment type="caution">
    <text evidence="16">The sequence shown here is derived from an EMBL/GenBank/DDBJ whole genome shotgun (WGS) entry which is preliminary data.</text>
</comment>
<keyword evidence="3" id="KW-0964">Secreted</keyword>
<evidence type="ECO:0000313" key="17">
    <source>
        <dbReference type="Proteomes" id="UP000707451"/>
    </source>
</evidence>
<evidence type="ECO:0000313" key="16">
    <source>
        <dbReference type="EMBL" id="KAG9065357.1"/>
    </source>
</evidence>
<evidence type="ECO:0000256" key="2">
    <source>
        <dbReference type="ARBA" id="ARBA00022512"/>
    </source>
</evidence>
<evidence type="ECO:0000256" key="7">
    <source>
        <dbReference type="ARBA" id="ARBA00022825"/>
    </source>
</evidence>
<dbReference type="Pfam" id="PF02225">
    <property type="entry name" value="PA"/>
    <property type="match status" value="1"/>
</dbReference>
<evidence type="ECO:0000259" key="14">
    <source>
        <dbReference type="Pfam" id="PF02225"/>
    </source>
</evidence>
<evidence type="ECO:0000259" key="13">
    <source>
        <dbReference type="Pfam" id="PF00082"/>
    </source>
</evidence>
<dbReference type="PRINTS" id="PR00723">
    <property type="entry name" value="SUBTILISIN"/>
</dbReference>
<comment type="similarity">
    <text evidence="1 9 10">Belongs to the peptidase S8 family.</text>
</comment>
<dbReference type="InterPro" id="IPR046450">
    <property type="entry name" value="PA_dom_sf"/>
</dbReference>
<keyword evidence="6 9" id="KW-0378">Hydrolase</keyword>
<dbReference type="Gene3D" id="3.40.50.200">
    <property type="entry name" value="Peptidase S8/S53 domain"/>
    <property type="match status" value="2"/>
</dbReference>
<accession>A0A9P7XQQ7</accession>
<evidence type="ECO:0000256" key="6">
    <source>
        <dbReference type="ARBA" id="ARBA00022801"/>
    </source>
</evidence>
<organism evidence="16 17">
    <name type="scientific">Linnemannia hyalina</name>
    <dbReference type="NCBI Taxonomy" id="64524"/>
    <lineage>
        <taxon>Eukaryota</taxon>
        <taxon>Fungi</taxon>
        <taxon>Fungi incertae sedis</taxon>
        <taxon>Mucoromycota</taxon>
        <taxon>Mortierellomycotina</taxon>
        <taxon>Mortierellomycetes</taxon>
        <taxon>Mortierellales</taxon>
        <taxon>Mortierellaceae</taxon>
        <taxon>Linnemannia</taxon>
    </lineage>
</organism>
<dbReference type="Pfam" id="PF06280">
    <property type="entry name" value="fn3_5"/>
    <property type="match status" value="1"/>
</dbReference>
<sequence length="1001" mass="108206">MKIPRFILSTTLATFAVLTLTPSSSIPHVAGQKLSEILKGVKIISDGGTTVGGYKHHQRQFQEPIIRASELIENKLQNAYWIDFHDQFDQHAQFSQLVQTHPGITLRHEFWDSINAVSVSVRDEGVLKEILTQITGIRMVEPVVMHERPEAISDEVYAFGGASKTKKYDVHELTGVKEVHDSLKLYGKGIKIGIIDSGVDYHHPALGGCFGPGCKVAYGTDFVGDDGRSPDDDPMTDCDGHGTHVAGIIAANDTSFIGVVPQATLGAYRVFGCKGGTSNDLIMKALLRAAEDGMQVINLSLGGPGGWRQDREARLADELAKNGTIIVAAMGNEGQMGLFEASSPGVAGAAITVASTENVFRSNMYFTVDEKSLKGTQIDEEEEEKEEEEEEEKEEEEEDENRSHDDDDDDDGDEEEKEHTKAKKQPGGKKPPRAILYLGDFDMNLSNTTLVAVTPGTSGKVANDACTPITQDLSGKIALIRRGDCNFKIKIANAAFAHASGVIFMDNVPSTGFSADTEGATIKVRTITLDDGEYLLKAIQQLKKEKEGIKLLAGKGPKQVFNPNGGFLSVFSSMGPDSELNSKPDIAAPGGQIWSTFPIKLGSYASLSGTSMATPYVVGCVGLYLEGLPNGDHSAKAIKTAFQNSAQPRKQQMGYKGYASVTQQGAGLLRMMDILSTKVVVTPSHISLNDTEHINANQQITITNTGHTPLVYKVDIVSAAGLEPFDTKMMVEKIPLPIEAKASVIISQKTVTVAAGSSSTVDLKFTGPNTDPTKFVIYSGYVRLTPTKVSPQSPVMHIPYMGMQGDFKKVSILDSSFSLRLFDARGHLIRLSPKGNRGAVRGGHSTVGTYEAPTIPVETSRTINGEIGIDRSTGKTNDVSIGGRPRQVAHGMKIVFRMTTASEVLVVDLVSTEGEDPYQVKSYGLLKGGVARFVPRNDLLEGNAFQVIGWDGDLLRKDGTPEPLVRDGKAYRLRISLLKHFGNPQNDMDFESHLSEPFSLG</sequence>
<evidence type="ECO:0000256" key="5">
    <source>
        <dbReference type="ARBA" id="ARBA00022729"/>
    </source>
</evidence>
<feature type="domain" description="C5a peptidase/Subtilisin-like protease SBT2-like Fn3-like" evidence="15">
    <location>
        <begin position="686"/>
        <end position="801"/>
    </location>
</feature>
<dbReference type="EMBL" id="JAHRHY010000012">
    <property type="protein sequence ID" value="KAG9065357.1"/>
    <property type="molecule type" value="Genomic_DNA"/>
</dbReference>
<keyword evidence="4 9" id="KW-0645">Protease</keyword>
<dbReference type="Pfam" id="PF00082">
    <property type="entry name" value="Peptidase_S8"/>
    <property type="match status" value="1"/>
</dbReference>
<dbReference type="GO" id="GO:0016020">
    <property type="term" value="C:membrane"/>
    <property type="evidence" value="ECO:0007669"/>
    <property type="project" value="InterPro"/>
</dbReference>
<dbReference type="PANTHER" id="PTHR43806">
    <property type="entry name" value="PEPTIDASE S8"/>
    <property type="match status" value="1"/>
</dbReference>
<keyword evidence="5 12" id="KW-0732">Signal</keyword>
<feature type="region of interest" description="Disordered" evidence="11">
    <location>
        <begin position="372"/>
        <end position="435"/>
    </location>
</feature>
<reference evidence="16" key="1">
    <citation type="submission" date="2021-06" db="EMBL/GenBank/DDBJ databases">
        <title>Genome Sequence of Mortierella hyaline Strain SCG-10, a Cold-Adapted, Nitrate-Reducing Fungus Isolated from Soil in Minnesota, USA.</title>
        <authorList>
            <person name="Aldossari N."/>
        </authorList>
    </citation>
    <scope>NUCLEOTIDE SEQUENCE</scope>
    <source>
        <strain evidence="16">SCG-10</strain>
    </source>
</reference>
<keyword evidence="2" id="KW-0134">Cell wall</keyword>
<dbReference type="InterPro" id="IPR015500">
    <property type="entry name" value="Peptidase_S8_subtilisin-rel"/>
</dbReference>
<feature type="compositionally biased region" description="Acidic residues" evidence="11">
    <location>
        <begin position="378"/>
        <end position="416"/>
    </location>
</feature>
<dbReference type="SUPFAM" id="SSF52025">
    <property type="entry name" value="PA domain"/>
    <property type="match status" value="1"/>
</dbReference>
<feature type="compositionally biased region" description="Basic residues" evidence="11">
    <location>
        <begin position="420"/>
        <end position="432"/>
    </location>
</feature>
<dbReference type="InterPro" id="IPR003137">
    <property type="entry name" value="PA_domain"/>
</dbReference>
<evidence type="ECO:0000256" key="11">
    <source>
        <dbReference type="SAM" id="MobiDB-lite"/>
    </source>
</evidence>
<feature type="chain" id="PRO_5040175350" description="Subtilisin-like protein" evidence="12">
    <location>
        <begin position="26"/>
        <end position="1001"/>
    </location>
</feature>
<dbReference type="PROSITE" id="PS51892">
    <property type="entry name" value="SUBTILASE"/>
    <property type="match status" value="1"/>
</dbReference>
<dbReference type="AlphaFoldDB" id="A0A9P7XQQ7"/>
<dbReference type="Gene3D" id="3.50.30.30">
    <property type="match status" value="1"/>
</dbReference>
<feature type="active site" description="Charge relay system" evidence="8 9">
    <location>
        <position position="611"/>
    </location>
</feature>
<keyword evidence="7 9" id="KW-0720">Serine protease</keyword>
<dbReference type="PROSITE" id="PS00136">
    <property type="entry name" value="SUBTILASE_ASP"/>
    <property type="match status" value="1"/>
</dbReference>